<gene>
    <name evidence="1" type="ORF">P4706_21555</name>
</gene>
<proteinExistence type="predicted"/>
<comment type="caution">
    <text evidence="1">The sequence shown here is derived from an EMBL/GenBank/DDBJ whole genome shotgun (WGS) entry which is preliminary data.</text>
</comment>
<name>A0AAW9NK39_9BACI</name>
<evidence type="ECO:0000313" key="2">
    <source>
        <dbReference type="Proteomes" id="UP001307168"/>
    </source>
</evidence>
<protein>
    <submittedName>
        <fullName evidence="1">Uncharacterized protein</fullName>
    </submittedName>
</protein>
<dbReference type="RefSeq" id="WP_367407715.1">
    <property type="nucleotide sequence ID" value="NZ_JARNBH010000026.1"/>
</dbReference>
<reference evidence="1 2" key="1">
    <citation type="submission" date="2023-03" db="EMBL/GenBank/DDBJ databases">
        <title>Bacillus Genome Sequencing.</title>
        <authorList>
            <person name="Dunlap C."/>
        </authorList>
    </citation>
    <scope>NUCLEOTIDE SEQUENCE [LARGE SCALE GENOMIC DNA]</scope>
    <source>
        <strain evidence="1 2">B-41290</strain>
    </source>
</reference>
<evidence type="ECO:0000313" key="1">
    <source>
        <dbReference type="EMBL" id="MEC0275627.1"/>
    </source>
</evidence>
<accession>A0AAW9NK39</accession>
<sequence length="108" mass="12750">MKEITIDKLIFKNHLSMIEQYSLKDFMFKWLGSPEEGLDDLLPLTYTDQVFAKMETTTETKIKIHGEETFRYVTITEDNQIVIGGLDPNQELKFRIVSLEERLKSYRN</sequence>
<dbReference type="Proteomes" id="UP001307168">
    <property type="component" value="Unassembled WGS sequence"/>
</dbReference>
<organism evidence="1 2">
    <name type="scientific">Peribacillus castrilensis</name>
    <dbReference type="NCBI Taxonomy" id="2897690"/>
    <lineage>
        <taxon>Bacteria</taxon>
        <taxon>Bacillati</taxon>
        <taxon>Bacillota</taxon>
        <taxon>Bacilli</taxon>
        <taxon>Bacillales</taxon>
        <taxon>Bacillaceae</taxon>
        <taxon>Peribacillus</taxon>
    </lineage>
</organism>
<dbReference type="AlphaFoldDB" id="A0AAW9NK39"/>
<dbReference type="EMBL" id="JARNBH010000026">
    <property type="protein sequence ID" value="MEC0275627.1"/>
    <property type="molecule type" value="Genomic_DNA"/>
</dbReference>
<keyword evidence="2" id="KW-1185">Reference proteome</keyword>